<feature type="domain" description="N-end aminoacyl transferase N-terminal" evidence="4">
    <location>
        <begin position="24"/>
        <end position="92"/>
    </location>
</feature>
<keyword evidence="1" id="KW-0963">Cytoplasm</keyword>
<name>A0A3B0Z208_9ZZZZ</name>
<keyword evidence="3 6" id="KW-0012">Acyltransferase</keyword>
<reference evidence="6" key="1">
    <citation type="submission" date="2018-06" db="EMBL/GenBank/DDBJ databases">
        <authorList>
            <person name="Zhirakovskaya E."/>
        </authorList>
    </citation>
    <scope>NUCLEOTIDE SEQUENCE</scope>
</reference>
<dbReference type="EMBL" id="UOFM01000504">
    <property type="protein sequence ID" value="VAW82990.1"/>
    <property type="molecule type" value="Genomic_DNA"/>
</dbReference>
<dbReference type="SUPFAM" id="SSF55729">
    <property type="entry name" value="Acyl-CoA N-acyltransferases (Nat)"/>
    <property type="match status" value="1"/>
</dbReference>
<dbReference type="InterPro" id="IPR030700">
    <property type="entry name" value="N-end_Aminoacyl_Trfase"/>
</dbReference>
<dbReference type="GO" id="GO:0071596">
    <property type="term" value="P:ubiquitin-dependent protein catabolic process via the N-end rule pathway"/>
    <property type="evidence" value="ECO:0007669"/>
    <property type="project" value="InterPro"/>
</dbReference>
<gene>
    <name evidence="6" type="ORF">MNBD_GAMMA14-2714</name>
</gene>
<dbReference type="GO" id="GO:0005737">
    <property type="term" value="C:cytoplasm"/>
    <property type="evidence" value="ECO:0007669"/>
    <property type="project" value="TreeGrafter"/>
</dbReference>
<dbReference type="NCBIfam" id="NF002341">
    <property type="entry name" value="PRK01305.1-1"/>
    <property type="match status" value="1"/>
</dbReference>
<evidence type="ECO:0000259" key="4">
    <source>
        <dbReference type="Pfam" id="PF04376"/>
    </source>
</evidence>
<dbReference type="Pfam" id="PF04376">
    <property type="entry name" value="ATE_N"/>
    <property type="match status" value="1"/>
</dbReference>
<dbReference type="GO" id="GO:0008914">
    <property type="term" value="F:leucyl-tRNA--protein transferase activity"/>
    <property type="evidence" value="ECO:0007669"/>
    <property type="project" value="InterPro"/>
</dbReference>
<dbReference type="InterPro" id="IPR017138">
    <property type="entry name" value="Asp_Glu_LeuTrfase"/>
</dbReference>
<sequence length="258" mass="29638">MNRNSQPDDSQQTLRFYAAAPQICNYLDNRDAISVFADPGATLSTHIYHKLAPLGFRRSGNSLYIPACPACNQCIPTRVAINRFRRSRNQQRVWRRNRDVTCTPLDADFQQEHFELYRRYLSQRHSGGGMENPEPEEYLGFLTSDWSDTLFLEFRADDALVGIAVTDCLPDALSSVYTFFDPDFAARSPGTLAILTQIETAQQLGLSWLYLGYWIPDCQKMAYKNRFRPLQVFRDGCWQDFDPEENYAAPPETVSQHP</sequence>
<dbReference type="InterPro" id="IPR007472">
    <property type="entry name" value="N-end_Aminoacyl_Trfase_C"/>
</dbReference>
<evidence type="ECO:0000259" key="5">
    <source>
        <dbReference type="Pfam" id="PF04377"/>
    </source>
</evidence>
<organism evidence="6">
    <name type="scientific">hydrothermal vent metagenome</name>
    <dbReference type="NCBI Taxonomy" id="652676"/>
    <lineage>
        <taxon>unclassified sequences</taxon>
        <taxon>metagenomes</taxon>
        <taxon>ecological metagenomes</taxon>
    </lineage>
</organism>
<dbReference type="EC" id="2.3.2.8" evidence="6"/>
<dbReference type="GO" id="GO:0004057">
    <property type="term" value="F:arginyl-tRNA--protein transferase activity"/>
    <property type="evidence" value="ECO:0007669"/>
    <property type="project" value="UniProtKB-EC"/>
</dbReference>
<dbReference type="Pfam" id="PF04377">
    <property type="entry name" value="ATE_C"/>
    <property type="match status" value="1"/>
</dbReference>
<dbReference type="NCBIfam" id="NF002342">
    <property type="entry name" value="PRK01305.1-3"/>
    <property type="match status" value="1"/>
</dbReference>
<accession>A0A3B0Z208</accession>
<evidence type="ECO:0000313" key="6">
    <source>
        <dbReference type="EMBL" id="VAW82990.1"/>
    </source>
</evidence>
<dbReference type="NCBIfam" id="NF002346">
    <property type="entry name" value="PRK01305.2-3"/>
    <property type="match status" value="1"/>
</dbReference>
<dbReference type="PANTHER" id="PTHR21367:SF1">
    <property type="entry name" value="ARGINYL-TRNA--PROTEIN TRANSFERASE 1"/>
    <property type="match status" value="1"/>
</dbReference>
<protein>
    <submittedName>
        <fullName evidence="6">Arginyl-tRNA--protein transferase</fullName>
        <ecNumber evidence="6">2.3.2.8</ecNumber>
    </submittedName>
</protein>
<proteinExistence type="inferred from homology"/>
<evidence type="ECO:0000256" key="2">
    <source>
        <dbReference type="ARBA" id="ARBA00022679"/>
    </source>
</evidence>
<keyword evidence="2 6" id="KW-0808">Transferase</keyword>
<dbReference type="PIRSF" id="PIRSF037208">
    <property type="entry name" value="ATE_pro_prd"/>
    <property type="match status" value="1"/>
</dbReference>
<dbReference type="PANTHER" id="PTHR21367">
    <property type="entry name" value="ARGININE-TRNA-PROTEIN TRANSFERASE 1"/>
    <property type="match status" value="1"/>
</dbReference>
<feature type="domain" description="N-end rule aminoacyl transferase C-terminal" evidence="5">
    <location>
        <begin position="112"/>
        <end position="233"/>
    </location>
</feature>
<evidence type="ECO:0000256" key="1">
    <source>
        <dbReference type="ARBA" id="ARBA00022490"/>
    </source>
</evidence>
<dbReference type="InterPro" id="IPR016181">
    <property type="entry name" value="Acyl_CoA_acyltransferase"/>
</dbReference>
<evidence type="ECO:0000256" key="3">
    <source>
        <dbReference type="ARBA" id="ARBA00023315"/>
    </source>
</evidence>
<dbReference type="AlphaFoldDB" id="A0A3B0Z208"/>
<dbReference type="HAMAP" id="MF_00689">
    <property type="entry name" value="Bpt"/>
    <property type="match status" value="1"/>
</dbReference>
<dbReference type="InterPro" id="IPR007471">
    <property type="entry name" value="N-end_Aminoacyl_Trfase_N"/>
</dbReference>